<dbReference type="PANTHER" id="PTHR43394:SF16">
    <property type="entry name" value="ABC TRANSPORTER B FAMILY MEMBER 4-LIKE ISOFORM X1"/>
    <property type="match status" value="1"/>
</dbReference>
<gene>
    <name evidence="11" type="ORF">COCNU_16G000840</name>
</gene>
<keyword evidence="8" id="KW-0325">Glycoprotein</keyword>
<sequence length="295" mass="32239">MTFEKVINMEIEWFDKPENSSGTIGARLSANAATVRSLVGDALALVVQNAANMVSGLLIAFLANWQLSLIILALIPLIGLNGYIQMKFVKGFNADAKEKLIIYFINIMRTVLMSISSFTRPQVFFALSMAAIGISQSSSIAPDSTKAKSATASVSTILDRESKIDPSDDSGMTLEAVKGNIGFQHVSFRYPTRPDVQIFQDLCLAIHAGKILLDGIEIQRFQLRWLRQQMVLVSQESSLFNETIRANIAYGKERQATEAEIIASAELANAHKFISSLQKGYDTLVGEQGIQLSGG</sequence>
<proteinExistence type="inferred from homology"/>
<keyword evidence="12" id="KW-1185">Reference proteome</keyword>
<reference evidence="11" key="2">
    <citation type="submission" date="2019-07" db="EMBL/GenBank/DDBJ databases">
        <authorList>
            <person name="Yang Y."/>
            <person name="Bocs S."/>
            <person name="Baudouin L."/>
        </authorList>
    </citation>
    <scope>NUCLEOTIDE SEQUENCE</scope>
    <source>
        <tissue evidence="11">Spear leaf of Hainan Tall coconut</tissue>
    </source>
</reference>
<dbReference type="InterPro" id="IPR039421">
    <property type="entry name" value="Type_1_exporter"/>
</dbReference>
<organism evidence="11 12">
    <name type="scientific">Cocos nucifera</name>
    <name type="common">Coconut palm</name>
    <dbReference type="NCBI Taxonomy" id="13894"/>
    <lineage>
        <taxon>Eukaryota</taxon>
        <taxon>Viridiplantae</taxon>
        <taxon>Streptophyta</taxon>
        <taxon>Embryophyta</taxon>
        <taxon>Tracheophyta</taxon>
        <taxon>Spermatophyta</taxon>
        <taxon>Magnoliopsida</taxon>
        <taxon>Liliopsida</taxon>
        <taxon>Arecaceae</taxon>
        <taxon>Arecoideae</taxon>
        <taxon>Cocoseae</taxon>
        <taxon>Attaleinae</taxon>
        <taxon>Cocos</taxon>
    </lineage>
</organism>
<evidence type="ECO:0000259" key="10">
    <source>
        <dbReference type="PROSITE" id="PS50929"/>
    </source>
</evidence>
<evidence type="ECO:0000256" key="5">
    <source>
        <dbReference type="ARBA" id="ARBA00022737"/>
    </source>
</evidence>
<dbReference type="EMBL" id="CM017887">
    <property type="protein sequence ID" value="KAG1370990.1"/>
    <property type="molecule type" value="Genomic_DNA"/>
</dbReference>
<comment type="subcellular location">
    <subcellularLocation>
        <location evidence="1">Membrane</location>
        <topology evidence="1">Multi-pass membrane protein</topology>
    </subcellularLocation>
</comment>
<dbReference type="OrthoDB" id="6500128at2759"/>
<keyword evidence="4 9" id="KW-0812">Transmembrane</keyword>
<evidence type="ECO:0000256" key="2">
    <source>
        <dbReference type="ARBA" id="ARBA00007577"/>
    </source>
</evidence>
<dbReference type="GO" id="GO:0090374">
    <property type="term" value="P:oligopeptide export from mitochondrion"/>
    <property type="evidence" value="ECO:0007669"/>
    <property type="project" value="TreeGrafter"/>
</dbReference>
<feature type="domain" description="ABC transmembrane type-1" evidence="10">
    <location>
        <begin position="1"/>
        <end position="100"/>
    </location>
</feature>
<evidence type="ECO:0000256" key="1">
    <source>
        <dbReference type="ARBA" id="ARBA00004141"/>
    </source>
</evidence>
<reference evidence="11" key="1">
    <citation type="journal article" date="2017" name="Gigascience">
        <title>The genome draft of coconut (Cocos nucifera).</title>
        <authorList>
            <person name="Xiao Y."/>
            <person name="Xu P."/>
            <person name="Fan H."/>
            <person name="Baudouin L."/>
            <person name="Xia W."/>
            <person name="Bocs S."/>
            <person name="Xu J."/>
            <person name="Li Q."/>
            <person name="Guo A."/>
            <person name="Zhou L."/>
            <person name="Li J."/>
            <person name="Wu Y."/>
            <person name="Ma Z."/>
            <person name="Armero A."/>
            <person name="Issali A.E."/>
            <person name="Liu N."/>
            <person name="Peng M."/>
            <person name="Yang Y."/>
        </authorList>
    </citation>
    <scope>NUCLEOTIDE SEQUENCE</scope>
    <source>
        <tissue evidence="11">Spear leaf of Hainan Tall coconut</tissue>
    </source>
</reference>
<feature type="transmembrane region" description="Helical" evidence="9">
    <location>
        <begin position="57"/>
        <end position="80"/>
    </location>
</feature>
<dbReference type="SUPFAM" id="SSF90123">
    <property type="entry name" value="ABC transporter transmembrane region"/>
    <property type="match status" value="1"/>
</dbReference>
<dbReference type="InterPro" id="IPR027417">
    <property type="entry name" value="P-loop_NTPase"/>
</dbReference>
<dbReference type="AlphaFoldDB" id="A0A8K0IXK3"/>
<comment type="similarity">
    <text evidence="2">Belongs to the ABC transporter superfamily. ABCB family. Multidrug resistance exporter (TC 3.A.1.201) subfamily.</text>
</comment>
<keyword evidence="7 9" id="KW-0472">Membrane</keyword>
<dbReference type="GO" id="GO:0005743">
    <property type="term" value="C:mitochondrial inner membrane"/>
    <property type="evidence" value="ECO:0007669"/>
    <property type="project" value="TreeGrafter"/>
</dbReference>
<evidence type="ECO:0000256" key="6">
    <source>
        <dbReference type="ARBA" id="ARBA00022989"/>
    </source>
</evidence>
<dbReference type="Proteomes" id="UP000797356">
    <property type="component" value="Chromosome 16"/>
</dbReference>
<protein>
    <submittedName>
        <fullName evidence="11">Putative ABC transporter B family member 4</fullName>
    </submittedName>
</protein>
<evidence type="ECO:0000313" key="12">
    <source>
        <dbReference type="Proteomes" id="UP000797356"/>
    </source>
</evidence>
<dbReference type="InterPro" id="IPR036640">
    <property type="entry name" value="ABC1_TM_sf"/>
</dbReference>
<evidence type="ECO:0000256" key="9">
    <source>
        <dbReference type="SAM" id="Phobius"/>
    </source>
</evidence>
<evidence type="ECO:0000256" key="4">
    <source>
        <dbReference type="ARBA" id="ARBA00022692"/>
    </source>
</evidence>
<dbReference type="Gene3D" id="3.40.50.300">
    <property type="entry name" value="P-loop containing nucleotide triphosphate hydrolases"/>
    <property type="match status" value="2"/>
</dbReference>
<dbReference type="PANTHER" id="PTHR43394">
    <property type="entry name" value="ATP-DEPENDENT PERMEASE MDL1, MITOCHONDRIAL"/>
    <property type="match status" value="1"/>
</dbReference>
<dbReference type="Pfam" id="PF00664">
    <property type="entry name" value="ABC_membrane"/>
    <property type="match status" value="1"/>
</dbReference>
<evidence type="ECO:0000256" key="8">
    <source>
        <dbReference type="ARBA" id="ARBA00023180"/>
    </source>
</evidence>
<dbReference type="PROSITE" id="PS50929">
    <property type="entry name" value="ABC_TM1F"/>
    <property type="match status" value="1"/>
</dbReference>
<dbReference type="GO" id="GO:0015421">
    <property type="term" value="F:ABC-type oligopeptide transporter activity"/>
    <property type="evidence" value="ECO:0007669"/>
    <property type="project" value="TreeGrafter"/>
</dbReference>
<name>A0A8K0IXK3_COCNU</name>
<dbReference type="GO" id="GO:0005524">
    <property type="term" value="F:ATP binding"/>
    <property type="evidence" value="ECO:0007669"/>
    <property type="project" value="InterPro"/>
</dbReference>
<dbReference type="Gene3D" id="1.20.1560.10">
    <property type="entry name" value="ABC transporter type 1, transmembrane domain"/>
    <property type="match status" value="2"/>
</dbReference>
<dbReference type="SUPFAM" id="SSF52540">
    <property type="entry name" value="P-loop containing nucleoside triphosphate hydrolases"/>
    <property type="match status" value="1"/>
</dbReference>
<keyword evidence="5" id="KW-0677">Repeat</keyword>
<feature type="transmembrane region" description="Helical" evidence="9">
    <location>
        <begin position="100"/>
        <end position="119"/>
    </location>
</feature>
<evidence type="ECO:0000256" key="7">
    <source>
        <dbReference type="ARBA" id="ARBA00023136"/>
    </source>
</evidence>
<accession>A0A8K0IXK3</accession>
<evidence type="ECO:0000256" key="3">
    <source>
        <dbReference type="ARBA" id="ARBA00022448"/>
    </source>
</evidence>
<dbReference type="InterPro" id="IPR011527">
    <property type="entry name" value="ABC1_TM_dom"/>
</dbReference>
<evidence type="ECO:0000313" key="11">
    <source>
        <dbReference type="EMBL" id="KAG1370990.1"/>
    </source>
</evidence>
<keyword evidence="6 9" id="KW-1133">Transmembrane helix</keyword>
<comment type="caution">
    <text evidence="11">The sequence shown here is derived from an EMBL/GenBank/DDBJ whole genome shotgun (WGS) entry which is preliminary data.</text>
</comment>
<keyword evidence="3" id="KW-0813">Transport</keyword>